<feature type="region of interest" description="Disordered" evidence="1">
    <location>
        <begin position="22"/>
        <end position="44"/>
    </location>
</feature>
<name>A0A5C6EPU8_9BACT</name>
<proteinExistence type="predicted"/>
<organism evidence="2 3">
    <name type="scientific">Rubripirellula reticaptiva</name>
    <dbReference type="NCBI Taxonomy" id="2528013"/>
    <lineage>
        <taxon>Bacteria</taxon>
        <taxon>Pseudomonadati</taxon>
        <taxon>Planctomycetota</taxon>
        <taxon>Planctomycetia</taxon>
        <taxon>Pirellulales</taxon>
        <taxon>Pirellulaceae</taxon>
        <taxon>Rubripirellula</taxon>
    </lineage>
</organism>
<comment type="caution">
    <text evidence="2">The sequence shown here is derived from an EMBL/GenBank/DDBJ whole genome shotgun (WGS) entry which is preliminary data.</text>
</comment>
<gene>
    <name evidence="2" type="ORF">Poly59_42380</name>
</gene>
<evidence type="ECO:0000313" key="2">
    <source>
        <dbReference type="EMBL" id="TWU49616.1"/>
    </source>
</evidence>
<dbReference type="Proteomes" id="UP000317977">
    <property type="component" value="Unassembled WGS sequence"/>
</dbReference>
<dbReference type="RefSeq" id="WP_261343510.1">
    <property type="nucleotide sequence ID" value="NZ_SJPX01000004.1"/>
</dbReference>
<dbReference type="EMBL" id="SJPX01000004">
    <property type="protein sequence ID" value="TWU49616.1"/>
    <property type="molecule type" value="Genomic_DNA"/>
</dbReference>
<keyword evidence="3" id="KW-1185">Reference proteome</keyword>
<feature type="compositionally biased region" description="Acidic residues" evidence="1">
    <location>
        <begin position="31"/>
        <end position="44"/>
    </location>
</feature>
<reference evidence="2 3" key="1">
    <citation type="submission" date="2019-02" db="EMBL/GenBank/DDBJ databases">
        <title>Deep-cultivation of Planctomycetes and their phenomic and genomic characterization uncovers novel biology.</title>
        <authorList>
            <person name="Wiegand S."/>
            <person name="Jogler M."/>
            <person name="Boedeker C."/>
            <person name="Pinto D."/>
            <person name="Vollmers J."/>
            <person name="Rivas-Marin E."/>
            <person name="Kohn T."/>
            <person name="Peeters S.H."/>
            <person name="Heuer A."/>
            <person name="Rast P."/>
            <person name="Oberbeckmann S."/>
            <person name="Bunk B."/>
            <person name="Jeske O."/>
            <person name="Meyerdierks A."/>
            <person name="Storesund J.E."/>
            <person name="Kallscheuer N."/>
            <person name="Luecker S."/>
            <person name="Lage O.M."/>
            <person name="Pohl T."/>
            <person name="Merkel B.J."/>
            <person name="Hornburger P."/>
            <person name="Mueller R.-W."/>
            <person name="Bruemmer F."/>
            <person name="Labrenz M."/>
            <person name="Spormann A.M."/>
            <person name="Op Den Camp H."/>
            <person name="Overmann J."/>
            <person name="Amann R."/>
            <person name="Jetten M.S.M."/>
            <person name="Mascher T."/>
            <person name="Medema M.H."/>
            <person name="Devos D.P."/>
            <person name="Kaster A.-K."/>
            <person name="Ovreas L."/>
            <person name="Rohde M."/>
            <person name="Galperin M.Y."/>
            <person name="Jogler C."/>
        </authorList>
    </citation>
    <scope>NUCLEOTIDE SEQUENCE [LARGE SCALE GENOMIC DNA]</scope>
    <source>
        <strain evidence="2 3">Poly59</strain>
    </source>
</reference>
<evidence type="ECO:0000256" key="1">
    <source>
        <dbReference type="SAM" id="MobiDB-lite"/>
    </source>
</evidence>
<evidence type="ECO:0000313" key="3">
    <source>
        <dbReference type="Proteomes" id="UP000317977"/>
    </source>
</evidence>
<accession>A0A5C6EPU8</accession>
<protein>
    <submittedName>
        <fullName evidence="2">Uncharacterized protein</fullName>
    </submittedName>
</protein>
<sequence>MEKKFKAKDKIAKRAVRKLAIENGTFHAQPEDDSSEDDEANMDD</sequence>
<dbReference type="AlphaFoldDB" id="A0A5C6EPU8"/>